<comment type="caution">
    <text evidence="1">The sequence shown here is derived from an EMBL/GenBank/DDBJ whole genome shotgun (WGS) entry which is preliminary data.</text>
</comment>
<dbReference type="EMBL" id="SRYB01000013">
    <property type="protein sequence ID" value="TGY78450.1"/>
    <property type="molecule type" value="Genomic_DNA"/>
</dbReference>
<accession>A0AC61RK26</accession>
<evidence type="ECO:0000313" key="1">
    <source>
        <dbReference type="EMBL" id="TGY78450.1"/>
    </source>
</evidence>
<keyword evidence="2" id="KW-1185">Reference proteome</keyword>
<proteinExistence type="predicted"/>
<gene>
    <name evidence="1" type="ORF">E5331_10175</name>
</gene>
<dbReference type="Proteomes" id="UP000306319">
    <property type="component" value="Unassembled WGS sequence"/>
</dbReference>
<organism evidence="1 2">
    <name type="scientific">Lepagella muris</name>
    <dbReference type="NCBI Taxonomy" id="3032870"/>
    <lineage>
        <taxon>Bacteria</taxon>
        <taxon>Pseudomonadati</taxon>
        <taxon>Bacteroidota</taxon>
        <taxon>Bacteroidia</taxon>
        <taxon>Bacteroidales</taxon>
        <taxon>Muribaculaceae</taxon>
        <taxon>Lepagella</taxon>
    </lineage>
</organism>
<sequence>MKAYDTFNPNIPDAEEVIPAPTLPPVSEELRQSEPKRKEKKETVKRVVKKPEPKTKRAPAEPLVPKIKRWVGSQTTRWILGLFLGFFAVYLGFSFLSYFTSCIKDQSEINNTQIGLSGDISNVGGEGGARIAEFLINESFGLGSFVIVLWLVAMSLKQLVGKPRFKSVDFTIKSIVALVTVSLIIGLLTIGFNTQVNWGGYHGRYVNEFIVHFFGWTGAIILCMFLVGCFFVICLRDFINWILRLKRARDARRKVEAEKRAIQREREREIEEMRRYEDADAVPDAVEEMVESDDDAQVVFNGEEPGLYSTLPDFDDTEYSIEDDAPIVSEHSPKEQTRTEAVTENRTSSVETTPAPEPIVTPNPEPVDDNPDLEEEEDDMIVNVNSISQVETPHLPDNHGLPGAHPYKFPPFEILREGVVKVSVDAEEQLENKEKIKKTLLDFGIPILSIEATVGPTVTLYEIVPDKGVRIAKIRNLVDDIALSLSAEGVRIIAPIPGKGTVGIEVANKDPQTVSMRTIIKSKAYQETKYKLPIAMGSTISNDVYIADLAKMPHLLVAGATGQGKSVGLNAIIASLLYRKTPDELKFVMIDPKMVEFSLYAKIEAHYLAKIPGAEDAIITDMDKVVATLSSLCVEMDNRYQLLKEAHARNLIEYNDKIKAGKLNPLEGHRFFPYIVVVVDEFSDLIMTAGKEVEIPIARLAQKARAVGMHVIIATQRPSTNVITGIIKANFPARIAFKVSSGVDSKTILDTTGAQQLIGRGDMLISNSSPMVRVQCAFIDTPEVEEICDYIARQPYGQGAYELPDPVVTGSESEGGESGNNFGDKDALFEEVARLIVSSNTASTSSLQRRYSIGYNRAGKIMDQLEAAGIVGPAHGGKPRSVLVDAVTLESILNG</sequence>
<reference evidence="1" key="1">
    <citation type="submission" date="2019-04" db="EMBL/GenBank/DDBJ databases">
        <title>Microbes associate with the intestines of laboratory mice.</title>
        <authorList>
            <person name="Navarre W."/>
            <person name="Wong E."/>
            <person name="Huang K."/>
            <person name="Tropini C."/>
            <person name="Ng K."/>
            <person name="Yu B."/>
        </authorList>
    </citation>
    <scope>NUCLEOTIDE SEQUENCE</scope>
    <source>
        <strain evidence="1">NM04_E33</strain>
    </source>
</reference>
<protein>
    <submittedName>
        <fullName evidence="1">DNA translocase FtsK</fullName>
    </submittedName>
</protein>
<evidence type="ECO:0000313" key="2">
    <source>
        <dbReference type="Proteomes" id="UP000306319"/>
    </source>
</evidence>
<name>A0AC61RK26_9BACT</name>